<evidence type="ECO:0000256" key="9">
    <source>
        <dbReference type="PIRSR" id="PIRSR005096-1"/>
    </source>
</evidence>
<evidence type="ECO:0000313" key="14">
    <source>
        <dbReference type="Proteomes" id="UP000194800"/>
    </source>
</evidence>
<sequence>MPIKQIITLSNKQGMIIKLSNWGATWLSCELPVVEQKREVLLGCKTFEQYAQQDAYLGATVGRYANRIANATIKVNEKSYSLSANQGVNQLHGGKLGFDKQLWHIQSKSNKQVTFTLISPDGDQGYPGELKVEVTYKLTDDNQVIISFNAITTKTTPVNLTNHAYFNLDGETNKDILNHTLQVNADFYLPVDRDGIPNGDLVNVSQNDMDLRIPRLISDKLLQSPDRQITGGYDHAYLLDKSQPIAAQLISADKKVKMNVTTTLPALQIYTGNFLQHTPNRHNGEYHNFAGIALEAQFLPDSPNHPNWPQPSCFLEPNKTYHHQICYQFMIDKL</sequence>
<dbReference type="PANTHER" id="PTHR10091">
    <property type="entry name" value="ALDOSE-1-EPIMERASE"/>
    <property type="match status" value="1"/>
</dbReference>
<dbReference type="InterPro" id="IPR013458">
    <property type="entry name" value="Ald_epimerase_bac"/>
</dbReference>
<evidence type="ECO:0000256" key="6">
    <source>
        <dbReference type="ARBA" id="ARBA00023235"/>
    </source>
</evidence>
<reference evidence="14 15" key="1">
    <citation type="submission" date="2017-03" db="EMBL/GenBank/DDBJ databases">
        <title>Comparative genomics of honeybee gut symbionts reveal geographically distinct and subgroup specific antibiotic resistance.</title>
        <authorList>
            <person name="Ludvigsen J."/>
            <person name="Porcellato D."/>
            <person name="Labee-Lund T.M."/>
            <person name="Amdam G.V."/>
            <person name="Rudi K."/>
        </authorList>
    </citation>
    <scope>NUCLEOTIDE SEQUENCE [LARGE SCALE GENOMIC DNA]</scope>
    <source>
        <strain evidence="12 15">A-7-12</strain>
        <strain evidence="13 14">A-9-12</strain>
    </source>
</reference>
<comment type="pathway">
    <text evidence="2 8">Carbohydrate metabolism; hexose metabolism.</text>
</comment>
<dbReference type="GO" id="GO:0006006">
    <property type="term" value="P:glucose metabolic process"/>
    <property type="evidence" value="ECO:0007669"/>
    <property type="project" value="TreeGrafter"/>
</dbReference>
<dbReference type="InterPro" id="IPR014718">
    <property type="entry name" value="GH-type_carb-bd"/>
</dbReference>
<dbReference type="NCBIfam" id="TIGR02636">
    <property type="entry name" value="galM_Leloir"/>
    <property type="match status" value="1"/>
</dbReference>
<dbReference type="Proteomes" id="UP000194800">
    <property type="component" value="Unassembled WGS sequence"/>
</dbReference>
<dbReference type="PROSITE" id="PS51257">
    <property type="entry name" value="PROKAR_LIPOPROTEIN"/>
    <property type="match status" value="1"/>
</dbReference>
<feature type="binding site" evidence="10">
    <location>
        <position position="234"/>
    </location>
    <ligand>
        <name>beta-D-galactose</name>
        <dbReference type="ChEBI" id="CHEBI:27667"/>
    </ligand>
</feature>
<dbReference type="InterPro" id="IPR018052">
    <property type="entry name" value="Ald1_epimerase_CS"/>
</dbReference>
<dbReference type="GO" id="GO:0005737">
    <property type="term" value="C:cytoplasm"/>
    <property type="evidence" value="ECO:0007669"/>
    <property type="project" value="TreeGrafter"/>
</dbReference>
<evidence type="ECO:0000256" key="3">
    <source>
        <dbReference type="ARBA" id="ARBA00006206"/>
    </source>
</evidence>
<dbReference type="NCBIfam" id="NF008277">
    <property type="entry name" value="PRK11055.1"/>
    <property type="match status" value="1"/>
</dbReference>
<dbReference type="RefSeq" id="WP_086301067.1">
    <property type="nucleotide sequence ID" value="NZ_MZNE01000017.1"/>
</dbReference>
<keyword evidence="7 8" id="KW-0119">Carbohydrate metabolism</keyword>
<evidence type="ECO:0000256" key="8">
    <source>
        <dbReference type="PIRNR" id="PIRNR005096"/>
    </source>
</evidence>
<dbReference type="InterPro" id="IPR008183">
    <property type="entry name" value="Aldose_1/G6P_1-epimerase"/>
</dbReference>
<dbReference type="UniPathway" id="UPA00242"/>
<dbReference type="SUPFAM" id="SSF74650">
    <property type="entry name" value="Galactose mutarotase-like"/>
    <property type="match status" value="1"/>
</dbReference>
<dbReference type="AlphaFoldDB" id="A0A242NGW0"/>
<dbReference type="Pfam" id="PF01263">
    <property type="entry name" value="Aldose_epim"/>
    <property type="match status" value="1"/>
</dbReference>
<comment type="similarity">
    <text evidence="3 8">Belongs to the aldose epimerase family.</text>
</comment>
<keyword evidence="6 8" id="KW-0413">Isomerase</keyword>
<evidence type="ECO:0000256" key="4">
    <source>
        <dbReference type="ARBA" id="ARBA00013185"/>
    </source>
</evidence>
<evidence type="ECO:0000313" key="15">
    <source>
        <dbReference type="Proteomes" id="UP000194977"/>
    </source>
</evidence>
<evidence type="ECO:0000256" key="2">
    <source>
        <dbReference type="ARBA" id="ARBA00005028"/>
    </source>
</evidence>
<dbReference type="InterPro" id="IPR011013">
    <property type="entry name" value="Gal_mutarotase_sf_dom"/>
</dbReference>
<keyword evidence="14" id="KW-1185">Reference proteome</keyword>
<comment type="caution">
    <text evidence="12">The sequence shown here is derived from an EMBL/GenBank/DDBJ whole genome shotgun (WGS) entry which is preliminary data.</text>
</comment>
<evidence type="ECO:0000256" key="1">
    <source>
        <dbReference type="ARBA" id="ARBA00001614"/>
    </source>
</evidence>
<comment type="catalytic activity">
    <reaction evidence="1 8">
        <text>alpha-D-glucose = beta-D-glucose</text>
        <dbReference type="Rhea" id="RHEA:10264"/>
        <dbReference type="ChEBI" id="CHEBI:15903"/>
        <dbReference type="ChEBI" id="CHEBI:17925"/>
        <dbReference type="EC" id="5.1.3.3"/>
    </reaction>
</comment>
<dbReference type="OrthoDB" id="9779408at2"/>
<proteinExistence type="inferred from homology"/>
<dbReference type="PROSITE" id="PS00545">
    <property type="entry name" value="ALDOSE_1_EPIMERASE"/>
    <property type="match status" value="1"/>
</dbReference>
<protein>
    <recommendedName>
        <fullName evidence="5 8">Aldose 1-epimerase</fullName>
        <ecNumber evidence="4 8">5.1.3.3</ecNumber>
    </recommendedName>
</protein>
<dbReference type="EMBL" id="NARP01000019">
    <property type="protein sequence ID" value="OTP99231.1"/>
    <property type="molecule type" value="Genomic_DNA"/>
</dbReference>
<evidence type="ECO:0000256" key="10">
    <source>
        <dbReference type="PIRSR" id="PIRSR005096-2"/>
    </source>
</evidence>
<feature type="binding site" evidence="11">
    <location>
        <begin position="163"/>
        <end position="165"/>
    </location>
    <ligand>
        <name>beta-D-galactose</name>
        <dbReference type="ChEBI" id="CHEBI:27667"/>
    </ligand>
</feature>
<evidence type="ECO:0000256" key="5">
    <source>
        <dbReference type="ARBA" id="ARBA00014165"/>
    </source>
</evidence>
<evidence type="ECO:0000313" key="13">
    <source>
        <dbReference type="EMBL" id="OTQ09194.1"/>
    </source>
</evidence>
<dbReference type="EMBL" id="NART01000050">
    <property type="protein sequence ID" value="OTQ09194.1"/>
    <property type="molecule type" value="Genomic_DNA"/>
</dbReference>
<feature type="active site" description="Proton donor" evidence="9">
    <location>
        <position position="163"/>
    </location>
</feature>
<organism evidence="12 15">
    <name type="scientific">Gilliamella apicola</name>
    <dbReference type="NCBI Taxonomy" id="1196095"/>
    <lineage>
        <taxon>Bacteria</taxon>
        <taxon>Pseudomonadati</taxon>
        <taxon>Pseudomonadota</taxon>
        <taxon>Gammaproteobacteria</taxon>
        <taxon>Orbales</taxon>
        <taxon>Orbaceae</taxon>
        <taxon>Gilliamella</taxon>
    </lineage>
</organism>
<dbReference type="GO" id="GO:0033499">
    <property type="term" value="P:galactose catabolic process via UDP-galactose, Leloir pathway"/>
    <property type="evidence" value="ECO:0007669"/>
    <property type="project" value="TreeGrafter"/>
</dbReference>
<dbReference type="PIRSF" id="PIRSF005096">
    <property type="entry name" value="GALM"/>
    <property type="match status" value="1"/>
</dbReference>
<feature type="binding site" evidence="11">
    <location>
        <begin position="66"/>
        <end position="67"/>
    </location>
    <ligand>
        <name>beta-D-galactose</name>
        <dbReference type="ChEBI" id="CHEBI:27667"/>
    </ligand>
</feature>
<dbReference type="InterPro" id="IPR047215">
    <property type="entry name" value="Galactose_mutarotase-like"/>
</dbReference>
<dbReference type="PANTHER" id="PTHR10091:SF0">
    <property type="entry name" value="GALACTOSE MUTAROTASE"/>
    <property type="match status" value="1"/>
</dbReference>
<gene>
    <name evidence="13" type="ORF">B6C91_09995</name>
    <name evidence="12" type="ORF">B6D08_08190</name>
</gene>
<dbReference type="Gene3D" id="2.70.98.10">
    <property type="match status" value="1"/>
</dbReference>
<name>A0A242NGW0_9GAMM</name>
<dbReference type="Proteomes" id="UP000194977">
    <property type="component" value="Unassembled WGS sequence"/>
</dbReference>
<dbReference type="GO" id="GO:0004034">
    <property type="term" value="F:aldose 1-epimerase activity"/>
    <property type="evidence" value="ECO:0007669"/>
    <property type="project" value="UniProtKB-EC"/>
</dbReference>
<evidence type="ECO:0000256" key="7">
    <source>
        <dbReference type="ARBA" id="ARBA00023277"/>
    </source>
</evidence>
<dbReference type="GO" id="GO:0030246">
    <property type="term" value="F:carbohydrate binding"/>
    <property type="evidence" value="ECO:0007669"/>
    <property type="project" value="InterPro"/>
</dbReference>
<dbReference type="InterPro" id="IPR015443">
    <property type="entry name" value="Aldose_1-epimerase"/>
</dbReference>
<dbReference type="EC" id="5.1.3.3" evidence="4 8"/>
<evidence type="ECO:0000313" key="12">
    <source>
        <dbReference type="EMBL" id="OTP99231.1"/>
    </source>
</evidence>
<accession>A0A242NGW0</accession>
<feature type="active site" description="Proton acceptor" evidence="9">
    <location>
        <position position="295"/>
    </location>
</feature>
<dbReference type="CDD" id="cd09019">
    <property type="entry name" value="galactose_mutarotase_like"/>
    <property type="match status" value="1"/>
</dbReference>
<evidence type="ECO:0000256" key="11">
    <source>
        <dbReference type="PIRSR" id="PIRSR005096-3"/>
    </source>
</evidence>